<feature type="domain" description="FMN-binding" evidence="7">
    <location>
        <begin position="94"/>
        <end position="184"/>
    </location>
</feature>
<dbReference type="InterPro" id="IPR010209">
    <property type="entry name" value="Ion_transpt_RnfG/RsxG"/>
</dbReference>
<keyword evidence="1 6" id="KW-0813">Transport</keyword>
<dbReference type="GO" id="GO:0009055">
    <property type="term" value="F:electron transfer activity"/>
    <property type="evidence" value="ECO:0007669"/>
    <property type="project" value="InterPro"/>
</dbReference>
<organism evidence="8 9">
    <name type="scientific">Peptacetobacter hominis</name>
    <dbReference type="NCBI Taxonomy" id="2743610"/>
    <lineage>
        <taxon>Bacteria</taxon>
        <taxon>Bacillati</taxon>
        <taxon>Bacillota</taxon>
        <taxon>Clostridia</taxon>
        <taxon>Peptostreptococcales</taxon>
        <taxon>Peptostreptococcaceae</taxon>
        <taxon>Peptacetobacter</taxon>
    </lineage>
</organism>
<dbReference type="GO" id="GO:0022900">
    <property type="term" value="P:electron transport chain"/>
    <property type="evidence" value="ECO:0007669"/>
    <property type="project" value="UniProtKB-UniRule"/>
</dbReference>
<dbReference type="RefSeq" id="WP_142536472.1">
    <property type="nucleotide sequence ID" value="NZ_SGJB01000016.1"/>
</dbReference>
<comment type="similarity">
    <text evidence="6">Belongs to the RnfG family.</text>
</comment>
<keyword evidence="2 6" id="KW-0597">Phosphoprotein</keyword>
<keyword evidence="6" id="KW-0812">Transmembrane</keyword>
<sequence>MNSMVKVGGTLLIICAVASFLLAGTNKITAPVIEQRNIRANNELRQAVLPDATDFKQVDASQFSGAGDGLVVEAYEGLNGSETVGYTFKATPSGYGGAIEVIVGISLDGTITGVDIGNMSETAGLGAKASEDAFKGQYAGKAIATPLEVSKGSVSADNQILAISGATITSTAVTNGVNAAIDVFNTLNK</sequence>
<keyword evidence="9" id="KW-1185">Reference proteome</keyword>
<keyword evidence="3 6" id="KW-0285">Flavoprotein</keyword>
<keyword evidence="6" id="KW-0472">Membrane</keyword>
<evidence type="ECO:0000256" key="1">
    <source>
        <dbReference type="ARBA" id="ARBA00022448"/>
    </source>
</evidence>
<dbReference type="NCBIfam" id="TIGR01947">
    <property type="entry name" value="rnfG"/>
    <property type="match status" value="1"/>
</dbReference>
<comment type="caution">
    <text evidence="8">The sequence shown here is derived from an EMBL/GenBank/DDBJ whole genome shotgun (WGS) entry which is preliminary data.</text>
</comment>
<keyword evidence="4 6" id="KW-0288">FMN</keyword>
<keyword evidence="6" id="KW-1278">Translocase</keyword>
<dbReference type="Pfam" id="PF04205">
    <property type="entry name" value="FMN_bind"/>
    <property type="match status" value="1"/>
</dbReference>
<accession>A0A544QTW3</accession>
<dbReference type="EC" id="7.-.-.-" evidence="6"/>
<dbReference type="HAMAP" id="MF_00479">
    <property type="entry name" value="RsxG_RnfG"/>
    <property type="match status" value="1"/>
</dbReference>
<evidence type="ECO:0000256" key="4">
    <source>
        <dbReference type="ARBA" id="ARBA00022643"/>
    </source>
</evidence>
<comment type="subunit">
    <text evidence="6">The complex is composed of six subunits: RnfA, RnfB, RnfC, RnfD, RnfE and RnfG.</text>
</comment>
<keyword evidence="6" id="KW-1003">Cell membrane</keyword>
<dbReference type="AlphaFoldDB" id="A0A544QTW3"/>
<evidence type="ECO:0000313" key="9">
    <source>
        <dbReference type="Proteomes" id="UP000317863"/>
    </source>
</evidence>
<dbReference type="GO" id="GO:0010181">
    <property type="term" value="F:FMN binding"/>
    <property type="evidence" value="ECO:0007669"/>
    <property type="project" value="InterPro"/>
</dbReference>
<comment type="cofactor">
    <cofactor evidence="6">
        <name>FMN</name>
        <dbReference type="ChEBI" id="CHEBI:58210"/>
    </cofactor>
</comment>
<keyword evidence="5 6" id="KW-0249">Electron transport</keyword>
<reference evidence="8 9" key="1">
    <citation type="submission" date="2019-02" db="EMBL/GenBank/DDBJ databases">
        <title>Peptostreptococcaceae bacterium ZHW00191 nov., a new bacterium isolated from the human gut.</title>
        <authorList>
            <person name="Zhou H.-W."/>
            <person name="Chen X.-J."/>
        </authorList>
    </citation>
    <scope>NUCLEOTIDE SEQUENCE [LARGE SCALE GENOMIC DNA]</scope>
    <source>
        <strain evidence="8 9">ZHW00191</strain>
    </source>
</reference>
<dbReference type="Proteomes" id="UP000317863">
    <property type="component" value="Unassembled WGS sequence"/>
</dbReference>
<comment type="subcellular location">
    <subcellularLocation>
        <location evidence="6">Cell membrane</location>
        <topology evidence="6">Single-pass membrane protein</topology>
    </subcellularLocation>
</comment>
<proteinExistence type="inferred from homology"/>
<gene>
    <name evidence="6" type="primary">rnfG</name>
    <name evidence="8" type="ORF">EXD82_08425</name>
</gene>
<feature type="modified residue" description="FMN phosphoryl threonine" evidence="6">
    <location>
        <position position="167"/>
    </location>
</feature>
<dbReference type="SMART" id="SM00900">
    <property type="entry name" value="FMN_bind"/>
    <property type="match status" value="1"/>
</dbReference>
<dbReference type="Gene3D" id="3.90.1010.20">
    <property type="match status" value="1"/>
</dbReference>
<protein>
    <recommendedName>
        <fullName evidence="6">Ion-translocating oxidoreductase complex subunit G</fullName>
        <ecNumber evidence="6">7.-.-.-</ecNumber>
    </recommendedName>
    <alternativeName>
        <fullName evidence="6">Rnf electron transport complex subunit G</fullName>
    </alternativeName>
</protein>
<dbReference type="PANTHER" id="PTHR36118:SF1">
    <property type="entry name" value="ION-TRANSLOCATING OXIDOREDUCTASE COMPLEX SUBUNIT G"/>
    <property type="match status" value="1"/>
</dbReference>
<evidence type="ECO:0000256" key="3">
    <source>
        <dbReference type="ARBA" id="ARBA00022630"/>
    </source>
</evidence>
<name>A0A544QTW3_9FIRM</name>
<dbReference type="PANTHER" id="PTHR36118">
    <property type="entry name" value="ION-TRANSLOCATING OXIDOREDUCTASE COMPLEX SUBUNIT G"/>
    <property type="match status" value="1"/>
</dbReference>
<dbReference type="GO" id="GO:0005886">
    <property type="term" value="C:plasma membrane"/>
    <property type="evidence" value="ECO:0007669"/>
    <property type="project" value="UniProtKB-SubCell"/>
</dbReference>
<keyword evidence="6" id="KW-1133">Transmembrane helix</keyword>
<dbReference type="InterPro" id="IPR007329">
    <property type="entry name" value="FMN-bd"/>
</dbReference>
<evidence type="ECO:0000256" key="5">
    <source>
        <dbReference type="ARBA" id="ARBA00022982"/>
    </source>
</evidence>
<comment type="function">
    <text evidence="6">Part of a membrane-bound complex that couples electron transfer with translocation of ions across the membrane.</text>
</comment>
<dbReference type="EMBL" id="SGJB01000016">
    <property type="protein sequence ID" value="TQQ84117.1"/>
    <property type="molecule type" value="Genomic_DNA"/>
</dbReference>
<evidence type="ECO:0000256" key="2">
    <source>
        <dbReference type="ARBA" id="ARBA00022553"/>
    </source>
</evidence>
<evidence type="ECO:0000259" key="7">
    <source>
        <dbReference type="SMART" id="SM00900"/>
    </source>
</evidence>
<dbReference type="PIRSF" id="PIRSF006091">
    <property type="entry name" value="E_trnsport_RnfG"/>
    <property type="match status" value="1"/>
</dbReference>
<evidence type="ECO:0000256" key="6">
    <source>
        <dbReference type="HAMAP-Rule" id="MF_00479"/>
    </source>
</evidence>
<evidence type="ECO:0000313" key="8">
    <source>
        <dbReference type="EMBL" id="TQQ84117.1"/>
    </source>
</evidence>
<dbReference type="OrthoDB" id="9794010at2"/>